<keyword evidence="4" id="KW-1185">Reference proteome</keyword>
<dbReference type="InterPro" id="IPR036291">
    <property type="entry name" value="NAD(P)-bd_dom_sf"/>
</dbReference>
<accession>A0A2A9DU70</accession>
<dbReference type="Proteomes" id="UP000221369">
    <property type="component" value="Unassembled WGS sequence"/>
</dbReference>
<feature type="domain" description="NAD-dependent epimerase/dehydratase" evidence="2">
    <location>
        <begin position="5"/>
        <end position="213"/>
    </location>
</feature>
<dbReference type="RefSeq" id="WP_098406444.1">
    <property type="nucleotide sequence ID" value="NZ_PDJE01000001.1"/>
</dbReference>
<dbReference type="PANTHER" id="PTHR43000">
    <property type="entry name" value="DTDP-D-GLUCOSE 4,6-DEHYDRATASE-RELATED"/>
    <property type="match status" value="1"/>
</dbReference>
<reference evidence="3 4" key="1">
    <citation type="submission" date="2017-10" db="EMBL/GenBank/DDBJ databases">
        <title>Sequencing the genomes of 1000 actinobacteria strains.</title>
        <authorList>
            <person name="Klenk H.-P."/>
        </authorList>
    </citation>
    <scope>NUCLEOTIDE SEQUENCE [LARGE SCALE GENOMIC DNA]</scope>
    <source>
        <strain evidence="3 4">DSM 21798</strain>
    </source>
</reference>
<gene>
    <name evidence="3" type="ORF">ATJ78_0840</name>
</gene>
<dbReference type="Gene3D" id="3.40.50.720">
    <property type="entry name" value="NAD(P)-binding Rossmann-like Domain"/>
    <property type="match status" value="1"/>
</dbReference>
<evidence type="ECO:0000259" key="2">
    <source>
        <dbReference type="Pfam" id="PF01370"/>
    </source>
</evidence>
<comment type="caution">
    <text evidence="3">The sequence shown here is derived from an EMBL/GenBank/DDBJ whole genome shotgun (WGS) entry which is preliminary data.</text>
</comment>
<organism evidence="3 4">
    <name type="scientific">Paramicrobacterium agarici</name>
    <dbReference type="NCBI Taxonomy" id="630514"/>
    <lineage>
        <taxon>Bacteria</taxon>
        <taxon>Bacillati</taxon>
        <taxon>Actinomycetota</taxon>
        <taxon>Actinomycetes</taxon>
        <taxon>Micrococcales</taxon>
        <taxon>Microbacteriaceae</taxon>
        <taxon>Paramicrobacterium</taxon>
    </lineage>
</organism>
<dbReference type="AlphaFoldDB" id="A0A2A9DU70"/>
<name>A0A2A9DU70_9MICO</name>
<dbReference type="SUPFAM" id="SSF51735">
    <property type="entry name" value="NAD(P)-binding Rossmann-fold domains"/>
    <property type="match status" value="1"/>
</dbReference>
<proteinExistence type="inferred from homology"/>
<evidence type="ECO:0000313" key="3">
    <source>
        <dbReference type="EMBL" id="PFG29921.1"/>
    </source>
</evidence>
<evidence type="ECO:0000256" key="1">
    <source>
        <dbReference type="ARBA" id="ARBA00007637"/>
    </source>
</evidence>
<sequence length="325" mass="36388">MRRLLIIGGNGIISWWVAKRALEQGWQVTNINRGVSHERPVADGVVELRGDADAPGSIRRAVAGREFDVVVNFRAYRPEQVAADIETFAGTISQYVFLSSASAYQKPVAALPITESTPLRNPFWQYSRDKIAGEDLLTAAYRETGFPFTTVRPSHTYDGGNMPLIGGWTPLNRMLAGKPVVVHGDGTTWWTLTHSRDFAEAFVELLGNPHAIGSAIHITSDEHLTWNEIVRTFARLLNVEAQVVHVASESIARELPEFGGRLLGDYSHSVWFDNAKIRRLVPGWVARTRFAEGAQEVIDWYFTPERRKVDEKVDSAYDRLVARFG</sequence>
<dbReference type="Pfam" id="PF01370">
    <property type="entry name" value="Epimerase"/>
    <property type="match status" value="1"/>
</dbReference>
<dbReference type="InterPro" id="IPR001509">
    <property type="entry name" value="Epimerase_deHydtase"/>
</dbReference>
<dbReference type="EMBL" id="PDJE01000001">
    <property type="protein sequence ID" value="PFG29921.1"/>
    <property type="molecule type" value="Genomic_DNA"/>
</dbReference>
<evidence type="ECO:0000313" key="4">
    <source>
        <dbReference type="Proteomes" id="UP000221369"/>
    </source>
</evidence>
<protein>
    <submittedName>
        <fullName evidence="3">Nucleoside-diphosphate-sugar epimerase</fullName>
    </submittedName>
</protein>
<comment type="similarity">
    <text evidence="1">Belongs to the NAD(P)-dependent epimerase/dehydratase family.</text>
</comment>